<dbReference type="Proteomes" id="UP000821853">
    <property type="component" value="Unassembled WGS sequence"/>
</dbReference>
<dbReference type="InterPro" id="IPR036691">
    <property type="entry name" value="Endo/exonu/phosph_ase_sf"/>
</dbReference>
<dbReference type="AlphaFoldDB" id="A0A9J6HCR7"/>
<reference evidence="3 4" key="1">
    <citation type="journal article" date="2020" name="Cell">
        <title>Large-Scale Comparative Analyses of Tick Genomes Elucidate Their Genetic Diversity and Vector Capacities.</title>
        <authorList>
            <consortium name="Tick Genome and Microbiome Consortium (TIGMIC)"/>
            <person name="Jia N."/>
            <person name="Wang J."/>
            <person name="Shi W."/>
            <person name="Du L."/>
            <person name="Sun Y."/>
            <person name="Zhan W."/>
            <person name="Jiang J.F."/>
            <person name="Wang Q."/>
            <person name="Zhang B."/>
            <person name="Ji P."/>
            <person name="Bell-Sakyi L."/>
            <person name="Cui X.M."/>
            <person name="Yuan T.T."/>
            <person name="Jiang B.G."/>
            <person name="Yang W.F."/>
            <person name="Lam T.T."/>
            <person name="Chang Q.C."/>
            <person name="Ding S.J."/>
            <person name="Wang X.J."/>
            <person name="Zhu J.G."/>
            <person name="Ruan X.D."/>
            <person name="Zhao L."/>
            <person name="Wei J.T."/>
            <person name="Ye R.Z."/>
            <person name="Que T.C."/>
            <person name="Du C.H."/>
            <person name="Zhou Y.H."/>
            <person name="Cheng J.X."/>
            <person name="Dai P.F."/>
            <person name="Guo W.B."/>
            <person name="Han X.H."/>
            <person name="Huang E.J."/>
            <person name="Li L.F."/>
            <person name="Wei W."/>
            <person name="Gao Y.C."/>
            <person name="Liu J.Z."/>
            <person name="Shao H.Z."/>
            <person name="Wang X."/>
            <person name="Wang C.C."/>
            <person name="Yang T.C."/>
            <person name="Huo Q.B."/>
            <person name="Li W."/>
            <person name="Chen H.Y."/>
            <person name="Chen S.E."/>
            <person name="Zhou L.G."/>
            <person name="Ni X.B."/>
            <person name="Tian J.H."/>
            <person name="Sheng Y."/>
            <person name="Liu T."/>
            <person name="Pan Y.S."/>
            <person name="Xia L.Y."/>
            <person name="Li J."/>
            <person name="Zhao F."/>
            <person name="Cao W.C."/>
        </authorList>
    </citation>
    <scope>NUCLEOTIDE SEQUENCE [LARGE SCALE GENOMIC DNA]</scope>
    <source>
        <strain evidence="3">HaeL-2018</strain>
    </source>
</reference>
<keyword evidence="4" id="KW-1185">Reference proteome</keyword>
<dbReference type="VEuPathDB" id="VectorBase:HLOH_048531"/>
<feature type="region of interest" description="Disordered" evidence="1">
    <location>
        <begin position="172"/>
        <end position="191"/>
    </location>
</feature>
<accession>A0A9J6HCR7</accession>
<feature type="compositionally biased region" description="Polar residues" evidence="1">
    <location>
        <begin position="172"/>
        <end position="187"/>
    </location>
</feature>
<sequence>MSSAEGLEVVQWNCRNLRNNKTPLHQYLLNRHFLPHFLLIQEARATSAITGYRAYHAATSMPLTSIYGCCDMPVELLDIPCTHLKYLVGVVYYDRSSKISLALLSFYNPACNFLFIQCARQVPSLTSVPTTNLILGGDFFNAPHTLWGYPQTLKPGRLLHCLVQERHLTLPNTPGSPTRAGTTSQRPTAPDLTFSRRAPFSSVAGHSRKPPSDLFLIHVSISVSHIPRRRLVTHIDWDAFRTALASHSFESYENWTSGIAAALSSSSHRARIRHPIHTLTLTFSVYVAGVNECSAPSAPNPKILSSLPESLLYETRLLPTALPSNILNGVLSATILTLLCTHDRHGLFLNLS</sequence>
<dbReference type="SUPFAM" id="SSF56219">
    <property type="entry name" value="DNase I-like"/>
    <property type="match status" value="1"/>
</dbReference>
<name>A0A9J6HCR7_HAELO</name>
<proteinExistence type="predicted"/>
<evidence type="ECO:0000256" key="1">
    <source>
        <dbReference type="SAM" id="MobiDB-lite"/>
    </source>
</evidence>
<feature type="domain" description="Endonuclease/exonuclease/phosphatase" evidence="2">
    <location>
        <begin position="125"/>
        <end position="196"/>
    </location>
</feature>
<comment type="caution">
    <text evidence="3">The sequence shown here is derived from an EMBL/GenBank/DDBJ whole genome shotgun (WGS) entry which is preliminary data.</text>
</comment>
<evidence type="ECO:0000313" key="3">
    <source>
        <dbReference type="EMBL" id="KAH9384785.1"/>
    </source>
</evidence>
<evidence type="ECO:0000259" key="2">
    <source>
        <dbReference type="Pfam" id="PF14529"/>
    </source>
</evidence>
<organism evidence="3 4">
    <name type="scientific">Haemaphysalis longicornis</name>
    <name type="common">Bush tick</name>
    <dbReference type="NCBI Taxonomy" id="44386"/>
    <lineage>
        <taxon>Eukaryota</taxon>
        <taxon>Metazoa</taxon>
        <taxon>Ecdysozoa</taxon>
        <taxon>Arthropoda</taxon>
        <taxon>Chelicerata</taxon>
        <taxon>Arachnida</taxon>
        <taxon>Acari</taxon>
        <taxon>Parasitiformes</taxon>
        <taxon>Ixodida</taxon>
        <taxon>Ixodoidea</taxon>
        <taxon>Ixodidae</taxon>
        <taxon>Haemaphysalinae</taxon>
        <taxon>Haemaphysalis</taxon>
    </lineage>
</organism>
<protein>
    <recommendedName>
        <fullName evidence="2">Endonuclease/exonuclease/phosphatase domain-containing protein</fullName>
    </recommendedName>
</protein>
<gene>
    <name evidence="3" type="ORF">HPB48_026799</name>
</gene>
<dbReference type="GO" id="GO:0003824">
    <property type="term" value="F:catalytic activity"/>
    <property type="evidence" value="ECO:0007669"/>
    <property type="project" value="InterPro"/>
</dbReference>
<dbReference type="Pfam" id="PF14529">
    <property type="entry name" value="Exo_endo_phos_2"/>
    <property type="match status" value="1"/>
</dbReference>
<dbReference type="EMBL" id="JABSTR010003136">
    <property type="protein sequence ID" value="KAH9384785.1"/>
    <property type="molecule type" value="Genomic_DNA"/>
</dbReference>
<dbReference type="InterPro" id="IPR005135">
    <property type="entry name" value="Endo/exonuclease/phosphatase"/>
</dbReference>
<dbReference type="Gene3D" id="3.60.10.10">
    <property type="entry name" value="Endonuclease/exonuclease/phosphatase"/>
    <property type="match status" value="1"/>
</dbReference>
<evidence type="ECO:0000313" key="4">
    <source>
        <dbReference type="Proteomes" id="UP000821853"/>
    </source>
</evidence>